<dbReference type="InterPro" id="IPR001576">
    <property type="entry name" value="Phosphoglycerate_kinase"/>
</dbReference>
<sequence length="485" mass="54699">MFYFPVVTAPFLIHNAYQFLRNFASNKPYTIRYIRVKGMKLDKLAIDKLDLKGKRVLMRVDFNVPQKEGKITNNQRIVAAIPSIKYALDNGAKSVVLMSHLGRPDGRKQEKYTLRPVAEELQKLLGREVKFVDDCVGEKAEAETANPADGSMILLENLRFYLEEEGKGVNEAGEKVKANKEDVDKFRASLTKHGDVYINDAFGTAHRAHSSMVGVQHEQRACGFLMKNELVYFNKALNDPARPFLAILGGAKVADKIQLIKNMLDKVDEMIIGGGMAFTFLNVSQNVSIGKSLFDEEGAKIVNELLEEAKAKNVKIHLPVDFVVGDKFAEDADAKTVTAAEGVPDGTRLSFRRNLKTFQATWDWMWVLNLRSSLPRSSCVQRRLSGMDLQACSSGTNSRREQRPSWMRSCRPRRMEPSLSSAVETLRLQRRSTTPRTKCRTARLGVGPVWNCSRVRHIFKIMIKISIIPRSLHIFIINCALSQNH</sequence>
<evidence type="ECO:0000256" key="9">
    <source>
        <dbReference type="ARBA" id="ARBA00022840"/>
    </source>
</evidence>
<evidence type="ECO:0000256" key="1">
    <source>
        <dbReference type="ARBA" id="ARBA00001946"/>
    </source>
</evidence>
<dbReference type="Pfam" id="PF00162">
    <property type="entry name" value="PGK"/>
    <property type="match status" value="1"/>
</dbReference>
<evidence type="ECO:0000313" key="14">
    <source>
        <dbReference type="EMBL" id="PAV60815.1"/>
    </source>
</evidence>
<evidence type="ECO:0000256" key="4">
    <source>
        <dbReference type="ARBA" id="ARBA00013061"/>
    </source>
</evidence>
<dbReference type="GO" id="GO:0005829">
    <property type="term" value="C:cytosol"/>
    <property type="evidence" value="ECO:0007669"/>
    <property type="project" value="TreeGrafter"/>
</dbReference>
<reference evidence="14 15" key="1">
    <citation type="journal article" date="2017" name="Curr. Biol.">
        <title>Genome architecture and evolution of a unichromosomal asexual nematode.</title>
        <authorList>
            <person name="Fradin H."/>
            <person name="Zegar C."/>
            <person name="Gutwein M."/>
            <person name="Lucas J."/>
            <person name="Kovtun M."/>
            <person name="Corcoran D."/>
            <person name="Baugh L.R."/>
            <person name="Kiontke K."/>
            <person name="Gunsalus K."/>
            <person name="Fitch D.H."/>
            <person name="Piano F."/>
        </authorList>
    </citation>
    <scope>NUCLEOTIDE SEQUENCE [LARGE SCALE GENOMIC DNA]</scope>
    <source>
        <strain evidence="14">PF1309</strain>
    </source>
</reference>
<keyword evidence="11" id="KW-0324">Glycolysis</keyword>
<dbReference type="STRING" id="2018661.A0A2A2JGL6"/>
<dbReference type="FunFam" id="3.40.50.1260:FF:000031">
    <property type="entry name" value="Phosphoglycerate kinase 1"/>
    <property type="match status" value="1"/>
</dbReference>
<dbReference type="EMBL" id="LIAE01010450">
    <property type="protein sequence ID" value="PAV60815.1"/>
    <property type="molecule type" value="Genomic_DNA"/>
</dbReference>
<evidence type="ECO:0000256" key="3">
    <source>
        <dbReference type="ARBA" id="ARBA00008982"/>
    </source>
</evidence>
<comment type="similarity">
    <text evidence="3 12">Belongs to the phosphoglycerate kinase family.</text>
</comment>
<dbReference type="FunFam" id="3.40.50.1260:FF:000032">
    <property type="entry name" value="Phosphoglycerate kinase"/>
    <property type="match status" value="1"/>
</dbReference>
<comment type="pathway">
    <text evidence="2 12">Carbohydrate degradation; glycolysis; pyruvate from D-glyceraldehyde 3-phosphate: step 2/5.</text>
</comment>
<dbReference type="GO" id="GO:0006094">
    <property type="term" value="P:gluconeogenesis"/>
    <property type="evidence" value="ECO:0007669"/>
    <property type="project" value="TreeGrafter"/>
</dbReference>
<dbReference type="PROSITE" id="PS00111">
    <property type="entry name" value="PGLYCERATE_KINASE"/>
    <property type="match status" value="1"/>
</dbReference>
<comment type="subunit">
    <text evidence="13">Monomer.</text>
</comment>
<name>A0A2A2JGL6_9BILA</name>
<keyword evidence="7" id="KW-0547">Nucleotide-binding</keyword>
<comment type="catalytic activity">
    <reaction evidence="12">
        <text>(2R)-3-phosphoglycerate + ATP = (2R)-3-phospho-glyceroyl phosphate + ADP</text>
        <dbReference type="Rhea" id="RHEA:14801"/>
        <dbReference type="ChEBI" id="CHEBI:30616"/>
        <dbReference type="ChEBI" id="CHEBI:57604"/>
        <dbReference type="ChEBI" id="CHEBI:58272"/>
        <dbReference type="ChEBI" id="CHEBI:456216"/>
        <dbReference type="EC" id="2.7.2.3"/>
    </reaction>
</comment>
<evidence type="ECO:0000256" key="13">
    <source>
        <dbReference type="RuleBase" id="RU000696"/>
    </source>
</evidence>
<evidence type="ECO:0000256" key="11">
    <source>
        <dbReference type="ARBA" id="ARBA00023152"/>
    </source>
</evidence>
<dbReference type="OrthoDB" id="275353at2759"/>
<dbReference type="GO" id="GO:0006096">
    <property type="term" value="P:glycolytic process"/>
    <property type="evidence" value="ECO:0007669"/>
    <property type="project" value="UniProtKB-UniPathway"/>
</dbReference>
<evidence type="ECO:0000256" key="5">
    <source>
        <dbReference type="ARBA" id="ARBA00022679"/>
    </source>
</evidence>
<dbReference type="SUPFAM" id="SSF53748">
    <property type="entry name" value="Phosphoglycerate kinase"/>
    <property type="match status" value="1"/>
</dbReference>
<protein>
    <recommendedName>
        <fullName evidence="4 12">Phosphoglycerate kinase</fullName>
        <ecNumber evidence="4 12">2.7.2.3</ecNumber>
    </recommendedName>
</protein>
<dbReference type="PANTHER" id="PTHR11406">
    <property type="entry name" value="PHOSPHOGLYCERATE KINASE"/>
    <property type="match status" value="1"/>
</dbReference>
<dbReference type="Gene3D" id="3.40.50.1260">
    <property type="entry name" value="Phosphoglycerate kinase, N-terminal domain"/>
    <property type="match status" value="2"/>
</dbReference>
<dbReference type="UniPathway" id="UPA00109">
    <property type="reaction ID" value="UER00185"/>
</dbReference>
<evidence type="ECO:0000313" key="15">
    <source>
        <dbReference type="Proteomes" id="UP000218231"/>
    </source>
</evidence>
<gene>
    <name evidence="14" type="ORF">WR25_14805</name>
</gene>
<keyword evidence="9" id="KW-0067">ATP-binding</keyword>
<keyword evidence="5 12" id="KW-0808">Transferase</keyword>
<dbReference type="GO" id="GO:0005524">
    <property type="term" value="F:ATP binding"/>
    <property type="evidence" value="ECO:0007669"/>
    <property type="project" value="UniProtKB-KW"/>
</dbReference>
<dbReference type="GO" id="GO:0046872">
    <property type="term" value="F:metal ion binding"/>
    <property type="evidence" value="ECO:0007669"/>
    <property type="project" value="UniProtKB-KW"/>
</dbReference>
<comment type="cofactor">
    <cofactor evidence="1">
        <name>Mg(2+)</name>
        <dbReference type="ChEBI" id="CHEBI:18420"/>
    </cofactor>
</comment>
<evidence type="ECO:0000256" key="7">
    <source>
        <dbReference type="ARBA" id="ARBA00022741"/>
    </source>
</evidence>
<evidence type="ECO:0000256" key="8">
    <source>
        <dbReference type="ARBA" id="ARBA00022777"/>
    </source>
</evidence>
<dbReference type="Proteomes" id="UP000218231">
    <property type="component" value="Unassembled WGS sequence"/>
</dbReference>
<evidence type="ECO:0000256" key="12">
    <source>
        <dbReference type="RuleBase" id="RU000532"/>
    </source>
</evidence>
<comment type="caution">
    <text evidence="14">The sequence shown here is derived from an EMBL/GenBank/DDBJ whole genome shotgun (WGS) entry which is preliminary data.</text>
</comment>
<dbReference type="GO" id="GO:0004618">
    <property type="term" value="F:phosphoglycerate kinase activity"/>
    <property type="evidence" value="ECO:0007669"/>
    <property type="project" value="UniProtKB-EC"/>
</dbReference>
<proteinExistence type="inferred from homology"/>
<dbReference type="PRINTS" id="PR00477">
    <property type="entry name" value="PHGLYCKINASE"/>
</dbReference>
<dbReference type="FunFam" id="3.40.50.1260:FF:000005">
    <property type="entry name" value="Phosphoglycerate kinase"/>
    <property type="match status" value="1"/>
</dbReference>
<evidence type="ECO:0000256" key="10">
    <source>
        <dbReference type="ARBA" id="ARBA00022842"/>
    </source>
</evidence>
<dbReference type="InterPro" id="IPR036043">
    <property type="entry name" value="Phosphoglycerate_kinase_sf"/>
</dbReference>
<keyword evidence="10" id="KW-0460">Magnesium</keyword>
<dbReference type="GO" id="GO:0043531">
    <property type="term" value="F:ADP binding"/>
    <property type="evidence" value="ECO:0007669"/>
    <property type="project" value="TreeGrafter"/>
</dbReference>
<dbReference type="InterPro" id="IPR015911">
    <property type="entry name" value="Phosphoglycerate_kinase_CS"/>
</dbReference>
<evidence type="ECO:0000256" key="6">
    <source>
        <dbReference type="ARBA" id="ARBA00022723"/>
    </source>
</evidence>
<keyword evidence="6" id="KW-0479">Metal-binding</keyword>
<dbReference type="InterPro" id="IPR015824">
    <property type="entry name" value="Phosphoglycerate_kinase_N"/>
</dbReference>
<dbReference type="EC" id="2.7.2.3" evidence="4 12"/>
<keyword evidence="8 12" id="KW-0418">Kinase</keyword>
<accession>A0A2A2JGL6</accession>
<organism evidence="14 15">
    <name type="scientific">Diploscapter pachys</name>
    <dbReference type="NCBI Taxonomy" id="2018661"/>
    <lineage>
        <taxon>Eukaryota</taxon>
        <taxon>Metazoa</taxon>
        <taxon>Ecdysozoa</taxon>
        <taxon>Nematoda</taxon>
        <taxon>Chromadorea</taxon>
        <taxon>Rhabditida</taxon>
        <taxon>Rhabditina</taxon>
        <taxon>Rhabditomorpha</taxon>
        <taxon>Rhabditoidea</taxon>
        <taxon>Rhabditidae</taxon>
        <taxon>Diploscapter</taxon>
    </lineage>
</organism>
<keyword evidence="15" id="KW-1185">Reference proteome</keyword>
<evidence type="ECO:0000256" key="2">
    <source>
        <dbReference type="ARBA" id="ARBA00004838"/>
    </source>
</evidence>
<dbReference type="AlphaFoldDB" id="A0A2A2JGL6"/>
<dbReference type="PANTHER" id="PTHR11406:SF0">
    <property type="entry name" value="PHOSPHOGLYCERATE KINASE"/>
    <property type="match status" value="1"/>
</dbReference>